<feature type="transmembrane region" description="Helical" evidence="2">
    <location>
        <begin position="84"/>
        <end position="115"/>
    </location>
</feature>
<dbReference type="InterPro" id="IPR000045">
    <property type="entry name" value="Prepilin_IV_endopep_pep"/>
</dbReference>
<dbReference type="PANTHER" id="PTHR30487:SF0">
    <property type="entry name" value="PREPILIN LEADER PEPTIDASE_N-METHYLTRANSFERASE-RELATED"/>
    <property type="match status" value="1"/>
</dbReference>
<keyword evidence="2" id="KW-0472">Membrane</keyword>
<proteinExistence type="inferred from homology"/>
<keyword evidence="2" id="KW-1133">Transmembrane helix</keyword>
<dbReference type="PANTHER" id="PTHR30487">
    <property type="entry name" value="TYPE 4 PREPILIN-LIKE PROTEINS LEADER PEPTIDE-PROCESSING ENZYME"/>
    <property type="match status" value="1"/>
</dbReference>
<comment type="caution">
    <text evidence="4">The sequence shown here is derived from an EMBL/GenBank/DDBJ whole genome shotgun (WGS) entry which is preliminary data.</text>
</comment>
<dbReference type="EC" id="3.4.23.43" evidence="4"/>
<name>A0ABW2S380_9NOCA</name>
<protein>
    <submittedName>
        <fullName evidence="4">Prepilin peptidase</fullName>
        <ecNumber evidence="4">3.4.23.43</ecNumber>
    </submittedName>
</protein>
<keyword evidence="4" id="KW-0378">Hydrolase</keyword>
<keyword evidence="2" id="KW-0812">Transmembrane</keyword>
<accession>A0ABW2S380</accession>
<organism evidence="4 5">
    <name type="scientific">Rhodococcus daqingensis</name>
    <dbReference type="NCBI Taxonomy" id="2479363"/>
    <lineage>
        <taxon>Bacteria</taxon>
        <taxon>Bacillati</taxon>
        <taxon>Actinomycetota</taxon>
        <taxon>Actinomycetes</taxon>
        <taxon>Mycobacteriales</taxon>
        <taxon>Nocardiaceae</taxon>
        <taxon>Rhodococcus</taxon>
    </lineage>
</organism>
<dbReference type="GO" id="GO:0004190">
    <property type="term" value="F:aspartic-type endopeptidase activity"/>
    <property type="evidence" value="ECO:0007669"/>
    <property type="project" value="UniProtKB-EC"/>
</dbReference>
<sequence>MVVVVMGLVGVAAGMWTRRFLTGFTAHPPMWCVAALGVGFALSAASAPSWAVTAAGCALIWWCVSLSVVDLGERRLPNELTLPGASAVFLGSVLVGRGMAALVGAAMLAGLYLFVHLASPQAMGGGDVKLALGLGAVTGAAGAQAWLAATVGAVALTAAAGGCALALGRGRRALAHGPSMCLSTLLALSLAAGG</sequence>
<dbReference type="Proteomes" id="UP001596484">
    <property type="component" value="Unassembled WGS sequence"/>
</dbReference>
<feature type="transmembrane region" description="Helical" evidence="2">
    <location>
        <begin position="50"/>
        <end position="72"/>
    </location>
</feature>
<reference evidence="5" key="1">
    <citation type="journal article" date="2019" name="Int. J. Syst. Evol. Microbiol.">
        <title>The Global Catalogue of Microorganisms (GCM) 10K type strain sequencing project: providing services to taxonomists for standard genome sequencing and annotation.</title>
        <authorList>
            <consortium name="The Broad Institute Genomics Platform"/>
            <consortium name="The Broad Institute Genome Sequencing Center for Infectious Disease"/>
            <person name="Wu L."/>
            <person name="Ma J."/>
        </authorList>
    </citation>
    <scope>NUCLEOTIDE SEQUENCE [LARGE SCALE GENOMIC DNA]</scope>
    <source>
        <strain evidence="5">ICMP 19430</strain>
    </source>
</reference>
<evidence type="ECO:0000256" key="1">
    <source>
        <dbReference type="ARBA" id="ARBA00005801"/>
    </source>
</evidence>
<evidence type="ECO:0000256" key="2">
    <source>
        <dbReference type="SAM" id="Phobius"/>
    </source>
</evidence>
<dbReference type="Gene3D" id="1.20.120.1220">
    <property type="match status" value="1"/>
</dbReference>
<comment type="similarity">
    <text evidence="1">Belongs to the peptidase A24 family.</text>
</comment>
<dbReference type="Pfam" id="PF01478">
    <property type="entry name" value="Peptidase_A24"/>
    <property type="match status" value="1"/>
</dbReference>
<dbReference type="RefSeq" id="WP_378408008.1">
    <property type="nucleotide sequence ID" value="NZ_JBHTCS010000024.1"/>
</dbReference>
<gene>
    <name evidence="4" type="ORF">ACFQS9_20470</name>
</gene>
<dbReference type="EMBL" id="JBHTCS010000024">
    <property type="protein sequence ID" value="MFC7450273.1"/>
    <property type="molecule type" value="Genomic_DNA"/>
</dbReference>
<dbReference type="InterPro" id="IPR050882">
    <property type="entry name" value="Prepilin_peptidase/N-MTase"/>
</dbReference>
<feature type="transmembrane region" description="Helical" evidence="2">
    <location>
        <begin position="20"/>
        <end position="44"/>
    </location>
</feature>
<evidence type="ECO:0000313" key="5">
    <source>
        <dbReference type="Proteomes" id="UP001596484"/>
    </source>
</evidence>
<feature type="transmembrane region" description="Helical" evidence="2">
    <location>
        <begin position="145"/>
        <end position="167"/>
    </location>
</feature>
<keyword evidence="5" id="KW-1185">Reference proteome</keyword>
<evidence type="ECO:0000313" key="4">
    <source>
        <dbReference type="EMBL" id="MFC7450273.1"/>
    </source>
</evidence>
<feature type="domain" description="Prepilin type IV endopeptidase peptidase" evidence="3">
    <location>
        <begin position="57"/>
        <end position="156"/>
    </location>
</feature>
<evidence type="ECO:0000259" key="3">
    <source>
        <dbReference type="Pfam" id="PF01478"/>
    </source>
</evidence>